<accession>A0A1G2QMK0</accession>
<evidence type="ECO:0000256" key="1">
    <source>
        <dbReference type="ARBA" id="ARBA00007452"/>
    </source>
</evidence>
<comment type="similarity">
    <text evidence="1 7">Belongs to the RecO family.</text>
</comment>
<dbReference type="GO" id="GO:0006310">
    <property type="term" value="P:DNA recombination"/>
    <property type="evidence" value="ECO:0007669"/>
    <property type="project" value="UniProtKB-UniRule"/>
</dbReference>
<organism evidence="9 10">
    <name type="scientific">Candidatus Wildermuthbacteria bacterium GWA2_46_15</name>
    <dbReference type="NCBI Taxonomy" id="1802443"/>
    <lineage>
        <taxon>Bacteria</taxon>
        <taxon>Candidatus Wildermuthiibacteriota</taxon>
    </lineage>
</organism>
<evidence type="ECO:0000259" key="8">
    <source>
        <dbReference type="Pfam" id="PF11967"/>
    </source>
</evidence>
<proteinExistence type="inferred from homology"/>
<gene>
    <name evidence="7" type="primary">recO</name>
    <name evidence="9" type="ORF">A2117_00790</name>
</gene>
<evidence type="ECO:0000313" key="10">
    <source>
        <dbReference type="Proteomes" id="UP000179245"/>
    </source>
</evidence>
<evidence type="ECO:0000313" key="9">
    <source>
        <dbReference type="EMBL" id="OHA61718.1"/>
    </source>
</evidence>
<evidence type="ECO:0000256" key="5">
    <source>
        <dbReference type="ARBA" id="ARBA00023204"/>
    </source>
</evidence>
<dbReference type="Gene3D" id="2.40.50.140">
    <property type="entry name" value="Nucleic acid-binding proteins"/>
    <property type="match status" value="1"/>
</dbReference>
<dbReference type="HAMAP" id="MF_00201">
    <property type="entry name" value="RecO"/>
    <property type="match status" value="1"/>
</dbReference>
<keyword evidence="4 7" id="KW-0233">DNA recombination</keyword>
<dbReference type="InterPro" id="IPR042242">
    <property type="entry name" value="RecO_C"/>
</dbReference>
<dbReference type="STRING" id="1802443.A2117_00790"/>
<dbReference type="InterPro" id="IPR037278">
    <property type="entry name" value="ARFGAP/RecO"/>
</dbReference>
<feature type="domain" description="DNA replication/recombination mediator RecO N-terminal" evidence="8">
    <location>
        <begin position="4"/>
        <end position="80"/>
    </location>
</feature>
<dbReference type="InterPro" id="IPR003717">
    <property type="entry name" value="RecO"/>
</dbReference>
<keyword evidence="5 7" id="KW-0234">DNA repair</keyword>
<dbReference type="AlphaFoldDB" id="A0A1G2QMK0"/>
<dbReference type="GO" id="GO:0006302">
    <property type="term" value="P:double-strand break repair"/>
    <property type="evidence" value="ECO:0007669"/>
    <property type="project" value="TreeGrafter"/>
</dbReference>
<evidence type="ECO:0000256" key="4">
    <source>
        <dbReference type="ARBA" id="ARBA00023172"/>
    </source>
</evidence>
<comment type="caution">
    <text evidence="9">The sequence shown here is derived from an EMBL/GenBank/DDBJ whole genome shotgun (WGS) entry which is preliminary data.</text>
</comment>
<dbReference type="PANTHER" id="PTHR33991">
    <property type="entry name" value="DNA REPAIR PROTEIN RECO"/>
    <property type="match status" value="1"/>
</dbReference>
<dbReference type="Pfam" id="PF11967">
    <property type="entry name" value="RecO_N"/>
    <property type="match status" value="1"/>
</dbReference>
<dbReference type="EMBL" id="MHTO01000028">
    <property type="protein sequence ID" value="OHA61718.1"/>
    <property type="molecule type" value="Genomic_DNA"/>
</dbReference>
<comment type="function">
    <text evidence="7">Involved in DNA repair and RecF pathway recombination.</text>
</comment>
<dbReference type="SUPFAM" id="SSF57863">
    <property type="entry name" value="ArfGap/RecO-like zinc finger"/>
    <property type="match status" value="1"/>
</dbReference>
<protein>
    <recommendedName>
        <fullName evidence="2 7">DNA repair protein RecO</fullName>
    </recommendedName>
    <alternativeName>
        <fullName evidence="6 7">Recombination protein O</fullName>
    </alternativeName>
</protein>
<evidence type="ECO:0000256" key="2">
    <source>
        <dbReference type="ARBA" id="ARBA00021310"/>
    </source>
</evidence>
<evidence type="ECO:0000256" key="6">
    <source>
        <dbReference type="ARBA" id="ARBA00033409"/>
    </source>
</evidence>
<name>A0A1G2QMK0_9BACT</name>
<dbReference type="Pfam" id="PF02565">
    <property type="entry name" value="RecO_C"/>
    <property type="match status" value="1"/>
</dbReference>
<sequence>MFSKYRTKAFILRSENRGESDQLFWIYTKDFGQITVSAKGIRKLNSKLRGSIQIFYLSGVEFVQGRVYKTLTDAVLIEKFPDLRKNFLKLRLAYRFTKIFCSLVKNQQADEDLWQLLYRFFSELNRSELSLERALFFYYFFFWDFLNVLGYHPELYQCVFCRRKIAFSQTFWKPQDGGLVCPNCFEKAAVKPQKVNAQTIKVLRLFLTQEWKTVRLLKTDPVVFQELKVVSRKYFHFIHEKR</sequence>
<evidence type="ECO:0000256" key="3">
    <source>
        <dbReference type="ARBA" id="ARBA00022763"/>
    </source>
</evidence>
<reference evidence="9 10" key="1">
    <citation type="journal article" date="2016" name="Nat. Commun.">
        <title>Thousands of microbial genomes shed light on interconnected biogeochemical processes in an aquifer system.</title>
        <authorList>
            <person name="Anantharaman K."/>
            <person name="Brown C.T."/>
            <person name="Hug L.A."/>
            <person name="Sharon I."/>
            <person name="Castelle C.J."/>
            <person name="Probst A.J."/>
            <person name="Thomas B.C."/>
            <person name="Singh A."/>
            <person name="Wilkins M.J."/>
            <person name="Karaoz U."/>
            <person name="Brodie E.L."/>
            <person name="Williams K.H."/>
            <person name="Hubbard S.S."/>
            <person name="Banfield J.F."/>
        </authorList>
    </citation>
    <scope>NUCLEOTIDE SEQUENCE [LARGE SCALE GENOMIC DNA]</scope>
</reference>
<dbReference type="GO" id="GO:0043590">
    <property type="term" value="C:bacterial nucleoid"/>
    <property type="evidence" value="ECO:0007669"/>
    <property type="project" value="TreeGrafter"/>
</dbReference>
<keyword evidence="3 7" id="KW-0227">DNA damage</keyword>
<dbReference type="SUPFAM" id="SSF50249">
    <property type="entry name" value="Nucleic acid-binding proteins"/>
    <property type="match status" value="1"/>
</dbReference>
<dbReference type="InterPro" id="IPR022572">
    <property type="entry name" value="DNA_rep/recomb_RecO_N"/>
</dbReference>
<dbReference type="NCBIfam" id="TIGR00613">
    <property type="entry name" value="reco"/>
    <property type="match status" value="1"/>
</dbReference>
<dbReference type="Proteomes" id="UP000179245">
    <property type="component" value="Unassembled WGS sequence"/>
</dbReference>
<dbReference type="InterPro" id="IPR012340">
    <property type="entry name" value="NA-bd_OB-fold"/>
</dbReference>
<evidence type="ECO:0000256" key="7">
    <source>
        <dbReference type="HAMAP-Rule" id="MF_00201"/>
    </source>
</evidence>
<dbReference type="Gene3D" id="1.20.1440.120">
    <property type="entry name" value="Recombination protein O, C-terminal domain"/>
    <property type="match status" value="1"/>
</dbReference>
<dbReference type="PANTHER" id="PTHR33991:SF1">
    <property type="entry name" value="DNA REPAIR PROTEIN RECO"/>
    <property type="match status" value="1"/>
</dbReference>